<feature type="chain" id="PRO_5044777333" description="Glycine-rich protein" evidence="3">
    <location>
        <begin position="22"/>
        <end position="106"/>
    </location>
</feature>
<dbReference type="Proteomes" id="UP001608902">
    <property type="component" value="Unassembled WGS sequence"/>
</dbReference>
<sequence>MKVVVLLLLFGLIEIPDLSYSNVRIKRDGNDEAPPEQGEDPEGEETEGEGGGEGEEEGDTNVENYAGDEEFDISGGLSVLHGSFHNYYPIIFFVIFTLSFMPFVEI</sequence>
<keyword evidence="2" id="KW-0812">Transmembrane</keyword>
<comment type="caution">
    <text evidence="4">The sequence shown here is derived from an EMBL/GenBank/DDBJ whole genome shotgun (WGS) entry which is preliminary data.</text>
</comment>
<feature type="transmembrane region" description="Helical" evidence="2">
    <location>
        <begin position="87"/>
        <end position="104"/>
    </location>
</feature>
<keyword evidence="2" id="KW-0472">Membrane</keyword>
<keyword evidence="2" id="KW-1133">Transmembrane helix</keyword>
<keyword evidence="3" id="KW-0732">Signal</keyword>
<evidence type="ECO:0008006" key="6">
    <source>
        <dbReference type="Google" id="ProtNLM"/>
    </source>
</evidence>
<gene>
    <name evidence="4" type="ORF">AB6A40_005683</name>
</gene>
<accession>A0ABD6EG56</accession>
<feature type="compositionally biased region" description="Acidic residues" evidence="1">
    <location>
        <begin position="31"/>
        <end position="67"/>
    </location>
</feature>
<evidence type="ECO:0000256" key="2">
    <source>
        <dbReference type="SAM" id="Phobius"/>
    </source>
</evidence>
<reference evidence="4 5" key="1">
    <citation type="submission" date="2024-08" db="EMBL/GenBank/DDBJ databases">
        <title>Gnathostoma spinigerum genome.</title>
        <authorList>
            <person name="Gonzalez-Bertolin B."/>
            <person name="Monzon S."/>
            <person name="Zaballos A."/>
            <person name="Jimenez P."/>
            <person name="Dekumyoy P."/>
            <person name="Varona S."/>
            <person name="Cuesta I."/>
            <person name="Sumanam S."/>
            <person name="Adisakwattana P."/>
            <person name="Gasser R.B."/>
            <person name="Hernandez-Gonzalez A."/>
            <person name="Young N.D."/>
            <person name="Perteguer M.J."/>
        </authorList>
    </citation>
    <scope>NUCLEOTIDE SEQUENCE [LARGE SCALE GENOMIC DNA]</scope>
    <source>
        <strain evidence="4">AL3</strain>
        <tissue evidence="4">Liver</tissue>
    </source>
</reference>
<protein>
    <recommendedName>
        <fullName evidence="6">Glycine-rich protein</fullName>
    </recommendedName>
</protein>
<name>A0ABD6EG56_9BILA</name>
<evidence type="ECO:0000313" key="4">
    <source>
        <dbReference type="EMBL" id="MFH4978974.1"/>
    </source>
</evidence>
<proteinExistence type="predicted"/>
<dbReference type="AlphaFoldDB" id="A0ABD6EG56"/>
<evidence type="ECO:0000256" key="1">
    <source>
        <dbReference type="SAM" id="MobiDB-lite"/>
    </source>
</evidence>
<dbReference type="EMBL" id="JBGFUD010003711">
    <property type="protein sequence ID" value="MFH4978974.1"/>
    <property type="molecule type" value="Genomic_DNA"/>
</dbReference>
<feature type="signal peptide" evidence="3">
    <location>
        <begin position="1"/>
        <end position="21"/>
    </location>
</feature>
<feature type="region of interest" description="Disordered" evidence="1">
    <location>
        <begin position="24"/>
        <end position="67"/>
    </location>
</feature>
<evidence type="ECO:0000313" key="5">
    <source>
        <dbReference type="Proteomes" id="UP001608902"/>
    </source>
</evidence>
<keyword evidence="5" id="KW-1185">Reference proteome</keyword>
<evidence type="ECO:0000256" key="3">
    <source>
        <dbReference type="SAM" id="SignalP"/>
    </source>
</evidence>
<organism evidence="4 5">
    <name type="scientific">Gnathostoma spinigerum</name>
    <dbReference type="NCBI Taxonomy" id="75299"/>
    <lineage>
        <taxon>Eukaryota</taxon>
        <taxon>Metazoa</taxon>
        <taxon>Ecdysozoa</taxon>
        <taxon>Nematoda</taxon>
        <taxon>Chromadorea</taxon>
        <taxon>Rhabditida</taxon>
        <taxon>Spirurina</taxon>
        <taxon>Gnathostomatomorpha</taxon>
        <taxon>Gnathostomatoidea</taxon>
        <taxon>Gnathostomatidae</taxon>
        <taxon>Gnathostoma</taxon>
    </lineage>
</organism>